<feature type="signal peptide" evidence="8">
    <location>
        <begin position="1"/>
        <end position="21"/>
    </location>
</feature>
<gene>
    <name evidence="10" type="ORF">D0433_02730</name>
</gene>
<dbReference type="Gene3D" id="3.40.630.10">
    <property type="entry name" value="Zn peptidases"/>
    <property type="match status" value="1"/>
</dbReference>
<protein>
    <recommendedName>
        <fullName evidence="9">Peptidase M14 domain-containing protein</fullName>
    </recommendedName>
</protein>
<dbReference type="Pfam" id="PF00246">
    <property type="entry name" value="Peptidase_M14"/>
    <property type="match status" value="1"/>
</dbReference>
<sequence>MQRKLYALALCVLMPFLGLSAQEAEPLPFYPNANYDTSVPTPEAVLGYPLGSQATRHADVLRYFQTLAEKSPLVRVEPFGETFEKRKMIYAIISSRENLARLREIQADMDRLAAAKLSDAEANALVQRLPAIVWLAYTVHGNELSGSDAAMQVAYHLAAGKDEATEKLRRELIVLIEPVENPDGRERAIQQFVQWSGAVPNPDAQSLNHTGTAPSGRYNHYLFDMNRDWLALVTPESQARIKAIQTWHPQLVVDAHEMGAYQTYYFNPPDEPLNRNISDITKKWWKIFGAEQAKAFDRYGWSYFTREIFDEWYAGYGSSYPLYIGAVGILYEQAATQGSIIKRPDGSILSYRDAVHHHFVSSIANLTTAANNREALLKDFYRLRKEGGDVGRAGEPRVFLIAPTAQRTRFERFLEKLLMHKIEVEVAEKEFSVSAVDYWSGKESVRKLPQGTLIVRLAQPNGRLAKVMMEFDPRMPLSFLQEERRELEKNGSSKIYDVTSWSMPIAYGLECYWSRTVPSVSTKLATMPTVPQGKVENPEAKYGFLLDATDERAMYALSLMLAKNCKVYAARKPFEVEGRAYSRGTLLLRNLENGKDLVSTLSQIAKEAGVAIYGVSTALASKGPDLGGNEFVLLTMPKIALVVGDGVEPTSIAPVWHLLDARFKQRVTLLNLSNMANYDLRRYNVIILPSGNYQNALAGKTLKNLRTWVEQGGTLIAIEDAAAFLADTARAFVSVRLRSQALKELASYETALKLEESITKKLDSLEIWEPKRKEVEKPSAKEEKARKEDEESLKIENQRMQLFMPRGAMLAVNLDEEHWLCFGAGEKVAATVSTPHIYLSKSPVETPARFADAENLRVSGLLWQEARAGWAKSAYLMREAVGKGQVILFAGEPNFRAYYHATERLLLNAIYYGVGFGTQRNVEW</sequence>
<dbReference type="EMBL" id="PHFL01000010">
    <property type="protein sequence ID" value="RFM25105.1"/>
    <property type="molecule type" value="Genomic_DNA"/>
</dbReference>
<dbReference type="InterPro" id="IPR029062">
    <property type="entry name" value="Class_I_gatase-like"/>
</dbReference>
<dbReference type="GO" id="GO:0005615">
    <property type="term" value="C:extracellular space"/>
    <property type="evidence" value="ECO:0007669"/>
    <property type="project" value="TreeGrafter"/>
</dbReference>
<evidence type="ECO:0000259" key="9">
    <source>
        <dbReference type="PROSITE" id="PS52035"/>
    </source>
</evidence>
<evidence type="ECO:0000256" key="8">
    <source>
        <dbReference type="SAM" id="SignalP"/>
    </source>
</evidence>
<comment type="cofactor">
    <cofactor evidence="1">
        <name>Zn(2+)</name>
        <dbReference type="ChEBI" id="CHEBI:29105"/>
    </cofactor>
</comment>
<dbReference type="SMART" id="SM00631">
    <property type="entry name" value="Zn_pept"/>
    <property type="match status" value="1"/>
</dbReference>
<organism evidence="10 11">
    <name type="scientific">Candidatus Thermochlorobacter aerophilus</name>
    <dbReference type="NCBI Taxonomy" id="1868324"/>
    <lineage>
        <taxon>Bacteria</taxon>
        <taxon>Pseudomonadati</taxon>
        <taxon>Chlorobiota</taxon>
        <taxon>Chlorobiia</taxon>
        <taxon>Chlorobiales</taxon>
        <taxon>Candidatus Thermochlorobacteriaceae</taxon>
        <taxon>Candidatus Thermochlorobacter</taxon>
    </lineage>
</organism>
<evidence type="ECO:0000256" key="6">
    <source>
        <dbReference type="ARBA" id="ARBA00023049"/>
    </source>
</evidence>
<accession>A0A395M2T1</accession>
<dbReference type="PROSITE" id="PS52035">
    <property type="entry name" value="PEPTIDASE_M14"/>
    <property type="match status" value="1"/>
</dbReference>
<dbReference type="GO" id="GO:0004181">
    <property type="term" value="F:metallocarboxypeptidase activity"/>
    <property type="evidence" value="ECO:0007669"/>
    <property type="project" value="InterPro"/>
</dbReference>
<evidence type="ECO:0000313" key="10">
    <source>
        <dbReference type="EMBL" id="RFM25105.1"/>
    </source>
</evidence>
<dbReference type="SUPFAM" id="SSF53187">
    <property type="entry name" value="Zn-dependent exopeptidases"/>
    <property type="match status" value="1"/>
</dbReference>
<dbReference type="SUPFAM" id="SSF52317">
    <property type="entry name" value="Class I glutamine amidotransferase-like"/>
    <property type="match status" value="1"/>
</dbReference>
<evidence type="ECO:0000313" key="11">
    <source>
        <dbReference type="Proteomes" id="UP000266389"/>
    </source>
</evidence>
<keyword evidence="5" id="KW-0862">Zinc</keyword>
<evidence type="ECO:0000256" key="5">
    <source>
        <dbReference type="ARBA" id="ARBA00022833"/>
    </source>
</evidence>
<keyword evidence="8" id="KW-0732">Signal</keyword>
<keyword evidence="3" id="KW-0645">Protease</keyword>
<keyword evidence="6" id="KW-0482">Metalloprotease</keyword>
<comment type="caution">
    <text evidence="10">The sequence shown here is derived from an EMBL/GenBank/DDBJ whole genome shotgun (WGS) entry which is preliminary data.</text>
</comment>
<dbReference type="PANTHER" id="PTHR11705:SF143">
    <property type="entry name" value="SLL0236 PROTEIN"/>
    <property type="match status" value="1"/>
</dbReference>
<dbReference type="CDD" id="cd06238">
    <property type="entry name" value="M14-like"/>
    <property type="match status" value="1"/>
</dbReference>
<evidence type="ECO:0000256" key="4">
    <source>
        <dbReference type="ARBA" id="ARBA00022801"/>
    </source>
</evidence>
<dbReference type="Proteomes" id="UP000266389">
    <property type="component" value="Unassembled WGS sequence"/>
</dbReference>
<reference evidence="10 11" key="1">
    <citation type="journal article" date="2011" name="ISME J.">
        <title>Community ecology of hot spring cyanobacterial mats: predominant populations and their functional potential.</title>
        <authorList>
            <person name="Klatt C.G."/>
            <person name="Wood J.M."/>
            <person name="Rusch D.B."/>
            <person name="Bateson M.M."/>
            <person name="Hamamura N."/>
            <person name="Heidelberg J.F."/>
            <person name="Grossman A.R."/>
            <person name="Bhaya D."/>
            <person name="Cohan F.M."/>
            <person name="Kuhl M."/>
            <person name="Bryant D.A."/>
            <person name="Ward D.M."/>
        </authorList>
    </citation>
    <scope>NUCLEOTIDE SEQUENCE [LARGE SCALE GENOMIC DNA]</scope>
    <source>
        <strain evidence="10">OS</strain>
    </source>
</reference>
<dbReference type="GO" id="GO:0008270">
    <property type="term" value="F:zinc ion binding"/>
    <property type="evidence" value="ECO:0007669"/>
    <property type="project" value="InterPro"/>
</dbReference>
<evidence type="ECO:0000256" key="3">
    <source>
        <dbReference type="ARBA" id="ARBA00022670"/>
    </source>
</evidence>
<dbReference type="AlphaFoldDB" id="A0A395M2T1"/>
<proteinExistence type="inferred from homology"/>
<evidence type="ECO:0000256" key="1">
    <source>
        <dbReference type="ARBA" id="ARBA00001947"/>
    </source>
</evidence>
<name>A0A395M2T1_9BACT</name>
<keyword evidence="4" id="KW-0378">Hydrolase</keyword>
<evidence type="ECO:0000256" key="7">
    <source>
        <dbReference type="PROSITE-ProRule" id="PRU01379"/>
    </source>
</evidence>
<feature type="domain" description="Peptidase M14" evidence="9">
    <location>
        <begin position="53"/>
        <end position="367"/>
    </location>
</feature>
<comment type="similarity">
    <text evidence="2 7">Belongs to the peptidase M14 family.</text>
</comment>
<dbReference type="InterPro" id="IPR000834">
    <property type="entry name" value="Peptidase_M14"/>
</dbReference>
<dbReference type="CDD" id="cd03143">
    <property type="entry name" value="A4_beta-galactosidase_middle_domain"/>
    <property type="match status" value="1"/>
</dbReference>
<feature type="chain" id="PRO_5017199970" description="Peptidase M14 domain-containing protein" evidence="8">
    <location>
        <begin position="22"/>
        <end position="924"/>
    </location>
</feature>
<comment type="caution">
    <text evidence="7">Lacks conserved residue(s) required for the propagation of feature annotation.</text>
</comment>
<dbReference type="Gene3D" id="3.40.50.880">
    <property type="match status" value="1"/>
</dbReference>
<dbReference type="PANTHER" id="PTHR11705">
    <property type="entry name" value="PROTEASE FAMILY M14 CARBOXYPEPTIDASE A,B"/>
    <property type="match status" value="1"/>
</dbReference>
<evidence type="ECO:0000256" key="2">
    <source>
        <dbReference type="ARBA" id="ARBA00005988"/>
    </source>
</evidence>
<dbReference type="GO" id="GO:0006508">
    <property type="term" value="P:proteolysis"/>
    <property type="evidence" value="ECO:0007669"/>
    <property type="project" value="UniProtKB-KW"/>
</dbReference>